<comment type="caution">
    <text evidence="1">The sequence shown here is derived from an EMBL/GenBank/DDBJ whole genome shotgun (WGS) entry which is preliminary data.</text>
</comment>
<dbReference type="Proteomes" id="UP000729402">
    <property type="component" value="Unassembled WGS sequence"/>
</dbReference>
<dbReference type="EMBL" id="JAAALK010000283">
    <property type="protein sequence ID" value="KAG8072559.1"/>
    <property type="molecule type" value="Genomic_DNA"/>
</dbReference>
<reference evidence="1" key="1">
    <citation type="journal article" date="2021" name="bioRxiv">
        <title>Whole Genome Assembly and Annotation of Northern Wild Rice, Zizania palustris L., Supports a Whole Genome Duplication in the Zizania Genus.</title>
        <authorList>
            <person name="Haas M."/>
            <person name="Kono T."/>
            <person name="Macchietto M."/>
            <person name="Millas R."/>
            <person name="McGilp L."/>
            <person name="Shao M."/>
            <person name="Duquette J."/>
            <person name="Hirsch C.N."/>
            <person name="Kimball J."/>
        </authorList>
    </citation>
    <scope>NUCLEOTIDE SEQUENCE</scope>
    <source>
        <tissue evidence="1">Fresh leaf tissue</tissue>
    </source>
</reference>
<reference evidence="1" key="2">
    <citation type="submission" date="2021-02" db="EMBL/GenBank/DDBJ databases">
        <authorList>
            <person name="Kimball J.A."/>
            <person name="Haas M.W."/>
            <person name="Macchietto M."/>
            <person name="Kono T."/>
            <person name="Duquette J."/>
            <person name="Shao M."/>
        </authorList>
    </citation>
    <scope>NUCLEOTIDE SEQUENCE</scope>
    <source>
        <tissue evidence="1">Fresh leaf tissue</tissue>
    </source>
</reference>
<gene>
    <name evidence="1" type="ORF">GUJ93_ZPchr0006g44950</name>
</gene>
<proteinExistence type="predicted"/>
<keyword evidence="2" id="KW-1185">Reference proteome</keyword>
<evidence type="ECO:0000313" key="2">
    <source>
        <dbReference type="Proteomes" id="UP000729402"/>
    </source>
</evidence>
<dbReference type="AlphaFoldDB" id="A0A8J5W398"/>
<name>A0A8J5W398_ZIZPA</name>
<accession>A0A8J5W398</accession>
<organism evidence="1 2">
    <name type="scientific">Zizania palustris</name>
    <name type="common">Northern wild rice</name>
    <dbReference type="NCBI Taxonomy" id="103762"/>
    <lineage>
        <taxon>Eukaryota</taxon>
        <taxon>Viridiplantae</taxon>
        <taxon>Streptophyta</taxon>
        <taxon>Embryophyta</taxon>
        <taxon>Tracheophyta</taxon>
        <taxon>Spermatophyta</taxon>
        <taxon>Magnoliopsida</taxon>
        <taxon>Liliopsida</taxon>
        <taxon>Poales</taxon>
        <taxon>Poaceae</taxon>
        <taxon>BOP clade</taxon>
        <taxon>Oryzoideae</taxon>
        <taxon>Oryzeae</taxon>
        <taxon>Zizaniinae</taxon>
        <taxon>Zizania</taxon>
    </lineage>
</organism>
<protein>
    <submittedName>
        <fullName evidence="1">Uncharacterized protein</fullName>
    </submittedName>
</protein>
<evidence type="ECO:0000313" key="1">
    <source>
        <dbReference type="EMBL" id="KAG8072559.1"/>
    </source>
</evidence>
<sequence>MGAVYTYVYTLPHWQIGSVQVVRNIGWLEASTDLHRLGRFRPSGVKGIVVWLEASGCFLLLPMEAPVVHNRQSG</sequence>